<name>A0ABD3KEM0_EUCGL</name>
<dbReference type="InterPro" id="IPR011011">
    <property type="entry name" value="Znf_FYVE_PHD"/>
</dbReference>
<comment type="caution">
    <text evidence="8">The sequence shown here is derived from an EMBL/GenBank/DDBJ whole genome shotgun (WGS) entry which is preliminary data.</text>
</comment>
<dbReference type="PROSITE" id="PS50089">
    <property type="entry name" value="ZF_RING_2"/>
    <property type="match status" value="1"/>
</dbReference>
<evidence type="ECO:0000256" key="5">
    <source>
        <dbReference type="SAM" id="MobiDB-lite"/>
    </source>
</evidence>
<evidence type="ECO:0000256" key="1">
    <source>
        <dbReference type="ARBA" id="ARBA00022723"/>
    </source>
</evidence>
<evidence type="ECO:0000259" key="7">
    <source>
        <dbReference type="PROSITE" id="PS50089"/>
    </source>
</evidence>
<evidence type="ECO:0000313" key="8">
    <source>
        <dbReference type="EMBL" id="KAL3738340.1"/>
    </source>
</evidence>
<keyword evidence="3" id="KW-0862">Zinc</keyword>
<keyword evidence="9" id="KW-1185">Reference proteome</keyword>
<reference evidence="8 9" key="1">
    <citation type="submission" date="2024-11" db="EMBL/GenBank/DDBJ databases">
        <title>Chromosome-level genome assembly of Eucalyptus globulus Labill. provides insights into its genome evolution.</title>
        <authorList>
            <person name="Li X."/>
        </authorList>
    </citation>
    <scope>NUCLEOTIDE SEQUENCE [LARGE SCALE GENOMIC DNA]</scope>
    <source>
        <strain evidence="8">CL2024</strain>
        <tissue evidence="8">Fresh tender leaves</tissue>
    </source>
</reference>
<feature type="compositionally biased region" description="Basic and acidic residues" evidence="5">
    <location>
        <begin position="1170"/>
        <end position="1185"/>
    </location>
</feature>
<feature type="region of interest" description="Disordered" evidence="5">
    <location>
        <begin position="721"/>
        <end position="770"/>
    </location>
</feature>
<accession>A0ABD3KEM0</accession>
<dbReference type="Pfam" id="PF00097">
    <property type="entry name" value="zf-C3HC4"/>
    <property type="match status" value="1"/>
</dbReference>
<dbReference type="InterPro" id="IPR001841">
    <property type="entry name" value="Znf_RING"/>
</dbReference>
<feature type="domain" description="PHD-type" evidence="6">
    <location>
        <begin position="71"/>
        <end position="191"/>
    </location>
</feature>
<feature type="region of interest" description="Disordered" evidence="5">
    <location>
        <begin position="1132"/>
        <end position="1185"/>
    </location>
</feature>
<dbReference type="SUPFAM" id="SSF57850">
    <property type="entry name" value="RING/U-box"/>
    <property type="match status" value="1"/>
</dbReference>
<keyword evidence="2 4" id="KW-0863">Zinc-finger</keyword>
<dbReference type="PROSITE" id="PS00518">
    <property type="entry name" value="ZF_RING_1"/>
    <property type="match status" value="1"/>
</dbReference>
<dbReference type="PROSITE" id="PS50016">
    <property type="entry name" value="ZF_PHD_2"/>
    <property type="match status" value="1"/>
</dbReference>
<dbReference type="InterPro" id="IPR017907">
    <property type="entry name" value="Znf_RING_CS"/>
</dbReference>
<proteinExistence type="predicted"/>
<evidence type="ECO:0000256" key="2">
    <source>
        <dbReference type="ARBA" id="ARBA00022771"/>
    </source>
</evidence>
<dbReference type="Gene3D" id="3.30.40.10">
    <property type="entry name" value="Zinc/RING finger domain, C3HC4 (zinc finger)"/>
    <property type="match status" value="2"/>
</dbReference>
<evidence type="ECO:0000256" key="3">
    <source>
        <dbReference type="ARBA" id="ARBA00022833"/>
    </source>
</evidence>
<dbReference type="AlphaFoldDB" id="A0ABD3KEM0"/>
<feature type="region of interest" description="Disordered" evidence="5">
    <location>
        <begin position="315"/>
        <end position="337"/>
    </location>
</feature>
<dbReference type="SMART" id="SM00249">
    <property type="entry name" value="PHD"/>
    <property type="match status" value="1"/>
</dbReference>
<keyword evidence="1" id="KW-0479">Metal-binding</keyword>
<dbReference type="Pfam" id="PF00628">
    <property type="entry name" value="PHD"/>
    <property type="match status" value="1"/>
</dbReference>
<evidence type="ECO:0000313" key="9">
    <source>
        <dbReference type="Proteomes" id="UP001634007"/>
    </source>
</evidence>
<dbReference type="PANTHER" id="PTHR15315">
    <property type="entry name" value="RING FINGER PROTEIN 41, 151"/>
    <property type="match status" value="1"/>
</dbReference>
<evidence type="ECO:0000259" key="6">
    <source>
        <dbReference type="PROSITE" id="PS50016"/>
    </source>
</evidence>
<dbReference type="InterPro" id="IPR001965">
    <property type="entry name" value="Znf_PHD"/>
</dbReference>
<dbReference type="SMART" id="SM00184">
    <property type="entry name" value="RING"/>
    <property type="match status" value="1"/>
</dbReference>
<organism evidence="8 9">
    <name type="scientific">Eucalyptus globulus</name>
    <name type="common">Tasmanian blue gum</name>
    <dbReference type="NCBI Taxonomy" id="34317"/>
    <lineage>
        <taxon>Eukaryota</taxon>
        <taxon>Viridiplantae</taxon>
        <taxon>Streptophyta</taxon>
        <taxon>Embryophyta</taxon>
        <taxon>Tracheophyta</taxon>
        <taxon>Spermatophyta</taxon>
        <taxon>Magnoliopsida</taxon>
        <taxon>eudicotyledons</taxon>
        <taxon>Gunneridae</taxon>
        <taxon>Pentapetalae</taxon>
        <taxon>rosids</taxon>
        <taxon>malvids</taxon>
        <taxon>Myrtales</taxon>
        <taxon>Myrtaceae</taxon>
        <taxon>Myrtoideae</taxon>
        <taxon>Eucalypteae</taxon>
        <taxon>Eucalyptus</taxon>
    </lineage>
</organism>
<dbReference type="Proteomes" id="UP001634007">
    <property type="component" value="Unassembled WGS sequence"/>
</dbReference>
<feature type="domain" description="RING-type" evidence="7">
    <location>
        <begin position="39"/>
        <end position="78"/>
    </location>
</feature>
<dbReference type="InterPro" id="IPR013083">
    <property type="entry name" value="Znf_RING/FYVE/PHD"/>
</dbReference>
<evidence type="ECO:0000256" key="4">
    <source>
        <dbReference type="PROSITE-ProRule" id="PRU00175"/>
    </source>
</evidence>
<dbReference type="GO" id="GO:0008270">
    <property type="term" value="F:zinc ion binding"/>
    <property type="evidence" value="ECO:0007669"/>
    <property type="project" value="UniProtKB-KW"/>
</dbReference>
<sequence>MSLFDDMELGFVQPAMSDEEILEADLVVTDTANFEGERCGLCMDLIIDRGVLDCCQHWFCFTCIDNWATITNLCPLCQSEFHLITCVPVYDTIGSSKSEEESVSREDDWSVEGKNNTLSFQSYYIDENAVVCLDGDGCKVRSGSTSAEDDSCLDTSIACDSCDIWYHASCVGFDPEGTLENTWLCPRCVAHQRLASLQESGNLCPGNVGCDYMVEDALCGKVSVAVADAGETAIVVSMVPRDLQTEMQNESPLNVEVDEAIKRESVVLVSDADIRKVETETVENRATDPESATQNVALSLSQDTFSVMPPTSFAFSELKPSNDENAAKEPSTSGSQDVVGKLFSESHLGMKTSEWQNTDLTKIETEDATNNQTGRDVSQTTLMEDSALDVYNTAAGAEKVPATQIGAKRQHMNSCVAMPVIGDAAEPEAEIETEVVPKKRRAEDEVEVGCFKDQTDTLVSDDTKKCTILTEVVDKLSNNQETPPDIMNIVKGTERKFSITDKPSARGENAGGLRIKKIMRTAGKDKESSNVVQKLRKEIREAVRDKSSKDLEENLFDAKLLAAFRAVIAGPRVEPDQKLSPLAVKTKKSLLQKGKVRESLTKKIYRTSNGRRKRAWDRDCAVEFWKYRCVTGTKPEKIETLKSVLDLLRGNSTNLEIMQEPDQPFADSILSRLYLADTSVLPRKDDIKPLSYLEGDSELKKEQIIPGGKSVDHAVKSVESNKDAYNSGSSAKHGKVPSSKHNASDSKVPGKRPERSSVSHMNSSNCGRWKDMVSESDDLKRDKRKWALEILARKTASAGKGATSDEHEDNAIPKGNFPLLAQLPKDMRPVLASTRHNKVPKSVRQKQLYRLTEHFLRNANLQTICRTAEMELAVADAINIEREAADQSNSKLVYLNLCSQEIKRCTEYCKSSGTIEPPPPSPLAVPTEKPEQGTEEYSDPEVEVALRAAGLLSDSPPNTPSLTIGVPGEEKDPSAEAGVVCDKVTEAGRDSKIEIYGQFEHNLGDTDYVGNGSMKVSELPEEEEGSSKMKGVFSSSNPENLDHAFDVEPSGVPLSECCECARMRTSPVEDVGNECSDSHKWSCDHVGELPSVRKCEELCGPDIEPLMDKLSVGIGGTECDLTDTESRNGIAVPGDVKTCEPSQEVEQSAGVMMHHKSSGRNESSSISQDGKFEKEDREKHDKEWSDDAESIKRKVEAYIKEHIRPLCKSGVISVEQYRWAAAKSVEKVMKYHHKAKNANFLIKEGEKVKRLAEQYVEASQQRGKTDPS</sequence>
<feature type="region of interest" description="Disordered" evidence="5">
    <location>
        <begin position="911"/>
        <end position="939"/>
    </location>
</feature>
<dbReference type="SUPFAM" id="SSF57903">
    <property type="entry name" value="FYVE/PHD zinc finger"/>
    <property type="match status" value="1"/>
</dbReference>
<dbReference type="PANTHER" id="PTHR15315:SF26">
    <property type="entry name" value="E3 UBIQUITIN-PROTEIN LIGASE NRDP1"/>
    <property type="match status" value="1"/>
</dbReference>
<protein>
    <submittedName>
        <fullName evidence="8">Uncharacterized protein</fullName>
    </submittedName>
</protein>
<gene>
    <name evidence="8" type="ORF">ACJRO7_019809</name>
</gene>
<dbReference type="InterPro" id="IPR018957">
    <property type="entry name" value="Znf_C3HC4_RING-type"/>
</dbReference>
<dbReference type="EMBL" id="JBJKBG010000005">
    <property type="protein sequence ID" value="KAL3738340.1"/>
    <property type="molecule type" value="Genomic_DNA"/>
</dbReference>
<dbReference type="InterPro" id="IPR019787">
    <property type="entry name" value="Znf_PHD-finger"/>
</dbReference>